<comment type="caution">
    <text evidence="1">The sequence shown here is derived from an EMBL/GenBank/DDBJ whole genome shotgun (WGS) entry which is preliminary data.</text>
</comment>
<dbReference type="EMBL" id="ACIJ02000017">
    <property type="protein sequence ID" value="EEX72120.1"/>
    <property type="molecule type" value="Genomic_DNA"/>
</dbReference>
<protein>
    <submittedName>
        <fullName evidence="1">Uncharacterized protein</fullName>
    </submittedName>
</protein>
<sequence length="57" mass="6287">MGFGGLIYQHVQTAICGYFERPTLRGCIFAANYGRVGASPQRLPCQKTKPKGLSLRE</sequence>
<dbReference type="HOGENOM" id="CLU_3139293_0_0_10"/>
<dbReference type="Proteomes" id="UP000003460">
    <property type="component" value="Unassembled WGS sequence"/>
</dbReference>
<evidence type="ECO:0000313" key="2">
    <source>
        <dbReference type="Proteomes" id="UP000003460"/>
    </source>
</evidence>
<dbReference type="AlphaFoldDB" id="C9LFL7"/>
<dbReference type="STRING" id="626522.GCWU000325_01000"/>
<accession>C9LFL7</accession>
<gene>
    <name evidence="1" type="ORF">GCWU000325_01000</name>
</gene>
<keyword evidence="2" id="KW-1185">Reference proteome</keyword>
<organism evidence="1 2">
    <name type="scientific">Alloprevotella tannerae ATCC 51259</name>
    <dbReference type="NCBI Taxonomy" id="626522"/>
    <lineage>
        <taxon>Bacteria</taxon>
        <taxon>Pseudomonadati</taxon>
        <taxon>Bacteroidota</taxon>
        <taxon>Bacteroidia</taxon>
        <taxon>Bacteroidales</taxon>
        <taxon>Prevotellaceae</taxon>
        <taxon>Alloprevotella</taxon>
    </lineage>
</organism>
<reference evidence="1" key="1">
    <citation type="submission" date="2009-09" db="EMBL/GenBank/DDBJ databases">
        <authorList>
            <person name="Weinstock G."/>
            <person name="Sodergren E."/>
            <person name="Clifton S."/>
            <person name="Fulton L."/>
            <person name="Fulton B."/>
            <person name="Courtney L."/>
            <person name="Fronick C."/>
            <person name="Harrison M."/>
            <person name="Strong C."/>
            <person name="Farmer C."/>
            <person name="Delahaunty K."/>
            <person name="Markovic C."/>
            <person name="Hall O."/>
            <person name="Minx P."/>
            <person name="Tomlinson C."/>
            <person name="Mitreva M."/>
            <person name="Nelson J."/>
            <person name="Hou S."/>
            <person name="Wollam A."/>
            <person name="Pepin K.H."/>
            <person name="Johnson M."/>
            <person name="Bhonagiri V."/>
            <person name="Nash W.E."/>
            <person name="Warren W."/>
            <person name="Chinwalla A."/>
            <person name="Mardis E.R."/>
            <person name="Wilson R.K."/>
        </authorList>
    </citation>
    <scope>NUCLEOTIDE SEQUENCE [LARGE SCALE GENOMIC DNA]</scope>
    <source>
        <strain evidence="1">ATCC 51259</strain>
    </source>
</reference>
<evidence type="ECO:0000313" key="1">
    <source>
        <dbReference type="EMBL" id="EEX72120.1"/>
    </source>
</evidence>
<name>C9LFL7_9BACT</name>
<proteinExistence type="predicted"/>